<sequence>MDREYSFNNELSLLFAASLILLFIAATISLFRRILPSIMNLPVAPGAGPKDLKKLEKQLAKEEKKEGKSVKNAISELHALEKASAKSKEAVGKASHNVDKVGQKEMETQRALDKATHNHDIATTNVRGAEKELKAMQDKEKKVGVDLQAKKQQVDQLIADQKAHNSMRESKFTEVQHAKDDLAQPRTSVDPPAYPTVDRGTN</sequence>
<keyword evidence="2" id="KW-0472">Membrane</keyword>
<dbReference type="Proteomes" id="UP000054144">
    <property type="component" value="Unassembled WGS sequence"/>
</dbReference>
<protein>
    <submittedName>
        <fullName evidence="3">Uncharacterized protein</fullName>
    </submittedName>
</protein>
<evidence type="ECO:0000313" key="4">
    <source>
        <dbReference type="Proteomes" id="UP000054144"/>
    </source>
</evidence>
<accession>A0A0D7A532</accession>
<keyword evidence="2" id="KW-1133">Transmembrane helix</keyword>
<reference evidence="3 4" key="1">
    <citation type="journal article" date="2015" name="Fungal Genet. Biol.">
        <title>Evolution of novel wood decay mechanisms in Agaricales revealed by the genome sequences of Fistulina hepatica and Cylindrobasidium torrendii.</title>
        <authorList>
            <person name="Floudas D."/>
            <person name="Held B.W."/>
            <person name="Riley R."/>
            <person name="Nagy L.G."/>
            <person name="Koehler G."/>
            <person name="Ransdell A.S."/>
            <person name="Younus H."/>
            <person name="Chow J."/>
            <person name="Chiniquy J."/>
            <person name="Lipzen A."/>
            <person name="Tritt A."/>
            <person name="Sun H."/>
            <person name="Haridas S."/>
            <person name="LaButti K."/>
            <person name="Ohm R.A."/>
            <person name="Kues U."/>
            <person name="Blanchette R.A."/>
            <person name="Grigoriev I.V."/>
            <person name="Minto R.E."/>
            <person name="Hibbett D.S."/>
        </authorList>
    </citation>
    <scope>NUCLEOTIDE SEQUENCE [LARGE SCALE GENOMIC DNA]</scope>
    <source>
        <strain evidence="3 4">ATCC 64428</strain>
    </source>
</reference>
<feature type="transmembrane region" description="Helical" evidence="2">
    <location>
        <begin position="12"/>
        <end position="31"/>
    </location>
</feature>
<dbReference type="EMBL" id="KN882045">
    <property type="protein sequence ID" value="KIY45923.1"/>
    <property type="molecule type" value="Genomic_DNA"/>
</dbReference>
<dbReference type="Gene3D" id="1.10.287.1490">
    <property type="match status" value="1"/>
</dbReference>
<evidence type="ECO:0000313" key="3">
    <source>
        <dbReference type="EMBL" id="KIY45923.1"/>
    </source>
</evidence>
<evidence type="ECO:0000256" key="1">
    <source>
        <dbReference type="SAM" id="MobiDB-lite"/>
    </source>
</evidence>
<evidence type="ECO:0000256" key="2">
    <source>
        <dbReference type="SAM" id="Phobius"/>
    </source>
</evidence>
<name>A0A0D7A532_9AGAR</name>
<proteinExistence type="predicted"/>
<organism evidence="3 4">
    <name type="scientific">Fistulina hepatica ATCC 64428</name>
    <dbReference type="NCBI Taxonomy" id="1128425"/>
    <lineage>
        <taxon>Eukaryota</taxon>
        <taxon>Fungi</taxon>
        <taxon>Dikarya</taxon>
        <taxon>Basidiomycota</taxon>
        <taxon>Agaricomycotina</taxon>
        <taxon>Agaricomycetes</taxon>
        <taxon>Agaricomycetidae</taxon>
        <taxon>Agaricales</taxon>
        <taxon>Fistulinaceae</taxon>
        <taxon>Fistulina</taxon>
    </lineage>
</organism>
<feature type="region of interest" description="Disordered" evidence="1">
    <location>
        <begin position="161"/>
        <end position="202"/>
    </location>
</feature>
<keyword evidence="4" id="KW-1185">Reference proteome</keyword>
<dbReference type="OrthoDB" id="3364747at2759"/>
<feature type="compositionally biased region" description="Basic and acidic residues" evidence="1">
    <location>
        <begin position="161"/>
        <end position="183"/>
    </location>
</feature>
<gene>
    <name evidence="3" type="ORF">FISHEDRAFT_76158</name>
</gene>
<dbReference type="AlphaFoldDB" id="A0A0D7A532"/>
<keyword evidence="2" id="KW-0812">Transmembrane</keyword>